<accession>A0ABX8DGW5</accession>
<organism evidence="1 2">
    <name type="scientific">Shewanella dokdonensis</name>
    <dbReference type="NCBI Taxonomy" id="712036"/>
    <lineage>
        <taxon>Bacteria</taxon>
        <taxon>Pseudomonadati</taxon>
        <taxon>Pseudomonadota</taxon>
        <taxon>Gammaproteobacteria</taxon>
        <taxon>Alteromonadales</taxon>
        <taxon>Shewanellaceae</taxon>
        <taxon>Shewanella</taxon>
    </lineage>
</organism>
<evidence type="ECO:0000313" key="1">
    <source>
        <dbReference type="EMBL" id="QVK23436.1"/>
    </source>
</evidence>
<reference evidence="1 2" key="1">
    <citation type="journal article" date="2012" name="Int. J. Syst. Evol. Microbiol.">
        <title>Shewanella dokdonensis sp. nov., isolated from seawater.</title>
        <authorList>
            <person name="Sung H.R."/>
            <person name="Yoon J.H."/>
            <person name="Ghim S.Y."/>
        </authorList>
    </citation>
    <scope>NUCLEOTIDE SEQUENCE [LARGE SCALE GENOMIC DNA]</scope>
    <source>
        <strain evidence="1 2">DSM 23626</strain>
    </source>
</reference>
<dbReference type="EMBL" id="CP074572">
    <property type="protein sequence ID" value="QVK23436.1"/>
    <property type="molecule type" value="Genomic_DNA"/>
</dbReference>
<gene>
    <name evidence="1" type="ORF">KHX94_01185</name>
</gene>
<dbReference type="Pfam" id="PF11281">
    <property type="entry name" value="DUF3083"/>
    <property type="match status" value="1"/>
</dbReference>
<keyword evidence="2" id="KW-1185">Reference proteome</keyword>
<name>A0ABX8DGW5_9GAMM</name>
<sequence>MIMLMQKLYVPLATRTNQYIMADIKVTDALLAHYDSYEHCYRSISEQFFKLTADQELFNVHVIANDKLPVVRYHTEAYTLQTAEQILFFYNPAYHEAQSLYFEPDYKARKLRFLFLATGSDIRANAASFHNRVRAVVKDLLPLLPEKQLNVKIRDHQHMTYDLFASAKGENKTYGYKLRNIYMRYKSRQCELPSNYTSTAYVKVTLPLSRQLKMSVLKQDTDDYSALYQYLEDRFLAAANQKHLKHVAMVGNGLTPLVRNSKYEELGSTKETVLIGFNPNDNEPKFLQHWDGKKQVEAIDFILVATHDDYSEPGYCRYMNQVEAALKEFAKAIELDPKTQEMMVGFYQHISYPL</sequence>
<evidence type="ECO:0000313" key="2">
    <source>
        <dbReference type="Proteomes" id="UP000676428"/>
    </source>
</evidence>
<proteinExistence type="predicted"/>
<dbReference type="InterPro" id="IPR021433">
    <property type="entry name" value="DUF3083"/>
</dbReference>
<protein>
    <submittedName>
        <fullName evidence="1">DUF3083 family protein</fullName>
    </submittedName>
</protein>
<dbReference type="Proteomes" id="UP000676428">
    <property type="component" value="Chromosome"/>
</dbReference>